<evidence type="ECO:0000313" key="1">
    <source>
        <dbReference type="EMBL" id="OQS31199.1"/>
    </source>
</evidence>
<comment type="caution">
    <text evidence="1">The sequence shown here is derived from an EMBL/GenBank/DDBJ whole genome shotgun (WGS) entry which is preliminary data.</text>
</comment>
<dbReference type="Proteomes" id="UP000192721">
    <property type="component" value="Unassembled WGS sequence"/>
</dbReference>
<proteinExistence type="predicted"/>
<protein>
    <submittedName>
        <fullName evidence="1">Uncharacterized protein</fullName>
    </submittedName>
</protein>
<reference evidence="1 2" key="1">
    <citation type="submission" date="2017-02" db="EMBL/GenBank/DDBJ databases">
        <title>Chromobacterium haemolyticum H5244.</title>
        <authorList>
            <person name="Gulvik C.A."/>
        </authorList>
    </citation>
    <scope>NUCLEOTIDE SEQUENCE [LARGE SCALE GENOMIC DNA]</scope>
    <source>
        <strain evidence="1 2">H5244</strain>
    </source>
</reference>
<sequence>MKIQQVNMVVKACNLFEGSSHTRLRRHLIEFGFILDCTFSMPSLEKHRELYPAVSRQLLEAML</sequence>
<organism evidence="1 2">
    <name type="scientific">Chromobacterium haemolyticum</name>
    <dbReference type="NCBI Taxonomy" id="394935"/>
    <lineage>
        <taxon>Bacteria</taxon>
        <taxon>Pseudomonadati</taxon>
        <taxon>Pseudomonadota</taxon>
        <taxon>Betaproteobacteria</taxon>
        <taxon>Neisseriales</taxon>
        <taxon>Chromobacteriaceae</taxon>
        <taxon>Chromobacterium</taxon>
    </lineage>
</organism>
<evidence type="ECO:0000313" key="2">
    <source>
        <dbReference type="Proteomes" id="UP000192721"/>
    </source>
</evidence>
<accession>A0A1W0C918</accession>
<dbReference type="AlphaFoldDB" id="A0A1W0C918"/>
<name>A0A1W0C918_9NEIS</name>
<dbReference type="EMBL" id="MUKV01000070">
    <property type="protein sequence ID" value="OQS31199.1"/>
    <property type="molecule type" value="Genomic_DNA"/>
</dbReference>
<gene>
    <name evidence="1" type="ORF">B0T45_23170</name>
</gene>